<proteinExistence type="predicted"/>
<evidence type="ECO:0000256" key="1">
    <source>
        <dbReference type="SAM" id="MobiDB-lite"/>
    </source>
</evidence>
<dbReference type="EMBL" id="BMNG01000001">
    <property type="protein sequence ID" value="GGO33520.1"/>
    <property type="molecule type" value="Genomic_DNA"/>
</dbReference>
<accession>A0ABQ2LHC2</accession>
<feature type="region of interest" description="Disordered" evidence="1">
    <location>
        <begin position="1"/>
        <end position="30"/>
    </location>
</feature>
<evidence type="ECO:0000313" key="2">
    <source>
        <dbReference type="EMBL" id="GGO33520.1"/>
    </source>
</evidence>
<reference evidence="3" key="1">
    <citation type="journal article" date="2019" name="Int. J. Syst. Evol. Microbiol.">
        <title>The Global Catalogue of Microorganisms (GCM) 10K type strain sequencing project: providing services to taxonomists for standard genome sequencing and annotation.</title>
        <authorList>
            <consortium name="The Broad Institute Genomics Platform"/>
            <consortium name="The Broad Institute Genome Sequencing Center for Infectious Disease"/>
            <person name="Wu L."/>
            <person name="Ma J."/>
        </authorList>
    </citation>
    <scope>NUCLEOTIDE SEQUENCE [LARGE SCALE GENOMIC DNA]</scope>
    <source>
        <strain evidence="3">CGMCC 4.7349</strain>
    </source>
</reference>
<protein>
    <submittedName>
        <fullName evidence="2">Uncharacterized protein</fullName>
    </submittedName>
</protein>
<feature type="region of interest" description="Disordered" evidence="1">
    <location>
        <begin position="43"/>
        <end position="70"/>
    </location>
</feature>
<evidence type="ECO:0000313" key="3">
    <source>
        <dbReference type="Proteomes" id="UP000656881"/>
    </source>
</evidence>
<comment type="caution">
    <text evidence="2">The sequence shown here is derived from an EMBL/GenBank/DDBJ whole genome shotgun (WGS) entry which is preliminary data.</text>
</comment>
<dbReference type="Proteomes" id="UP000656881">
    <property type="component" value="Unassembled WGS sequence"/>
</dbReference>
<name>A0ABQ2LHC2_9ACTN</name>
<keyword evidence="3" id="KW-1185">Reference proteome</keyword>
<organism evidence="2 3">
    <name type="scientific">Streptomyces lasiicapitis</name>
    <dbReference type="NCBI Taxonomy" id="1923961"/>
    <lineage>
        <taxon>Bacteria</taxon>
        <taxon>Bacillati</taxon>
        <taxon>Actinomycetota</taxon>
        <taxon>Actinomycetes</taxon>
        <taxon>Kitasatosporales</taxon>
        <taxon>Streptomycetaceae</taxon>
        <taxon>Streptomyces</taxon>
    </lineage>
</organism>
<sequence length="70" mass="7120">MVPNPAPSRNWGSAPDPAPQTPEGLSIARPASPAKAYARAAGTPVSAVTTGSRACWISPPTERKKGRGAP</sequence>
<gene>
    <name evidence="2" type="ORF">GCM10012286_01190</name>
</gene>